<gene>
    <name evidence="4" type="ORF">ESV24_00625</name>
</gene>
<dbReference type="InterPro" id="IPR038670">
    <property type="entry name" value="HslJ-like_sf"/>
</dbReference>
<keyword evidence="5" id="KW-1185">Reference proteome</keyword>
<evidence type="ECO:0000313" key="5">
    <source>
        <dbReference type="Proteomes" id="UP000321945"/>
    </source>
</evidence>
<dbReference type="Proteomes" id="UP000321945">
    <property type="component" value="Unassembled WGS sequence"/>
</dbReference>
<dbReference type="RefSeq" id="WP_111813423.1">
    <property type="nucleotide sequence ID" value="NZ_CBCRZQ010000001.1"/>
</dbReference>
<reference evidence="4 5" key="1">
    <citation type="submission" date="2019-08" db="EMBL/GenBank/DDBJ databases">
        <title>Genome of Aequorivita lipolytica Y10-2 (type strain).</title>
        <authorList>
            <person name="Bowman J.P."/>
        </authorList>
    </citation>
    <scope>NUCLEOTIDE SEQUENCE [LARGE SCALE GENOMIC DNA]</scope>
    <source>
        <strain evidence="4 5">Y10-2</strain>
    </source>
</reference>
<sequence length="232" mass="26336">MRTLLYILAFNISAISFAQDPQLFDNIWYLYEVQSSDFGTFYDVSLINPPISPSLTIPPNLNYNGEGACNIFSGTYEFLPPEELSSINFTATTIDCGIQQHNFFENEYFSFISDKFWYTITQDGQGKVLTLENGVFGHAVFKSYSLSASNFQKNEFLLYPNPVKNNLFLSSDENIGNLNIKIFNIEGKLLSTQNTTFEKQVSIDVSSLVNGIYFLNIEDESGNVEIKKFIKE</sequence>
<dbReference type="AlphaFoldDB" id="A0A5C6YSV8"/>
<accession>A0A5C6YSV8</accession>
<evidence type="ECO:0000256" key="1">
    <source>
        <dbReference type="ARBA" id="ARBA00022729"/>
    </source>
</evidence>
<organism evidence="4 5">
    <name type="scientific">Aequorivita lipolytica</name>
    <dbReference type="NCBI Taxonomy" id="153267"/>
    <lineage>
        <taxon>Bacteria</taxon>
        <taxon>Pseudomonadati</taxon>
        <taxon>Bacteroidota</taxon>
        <taxon>Flavobacteriia</taxon>
        <taxon>Flavobacteriales</taxon>
        <taxon>Flavobacteriaceae</taxon>
        <taxon>Aequorivita</taxon>
    </lineage>
</organism>
<evidence type="ECO:0000313" key="4">
    <source>
        <dbReference type="EMBL" id="TXD70631.1"/>
    </source>
</evidence>
<evidence type="ECO:0000256" key="2">
    <source>
        <dbReference type="SAM" id="SignalP"/>
    </source>
</evidence>
<dbReference type="OrthoDB" id="1433593at2"/>
<feature type="chain" id="PRO_5023073048" evidence="2">
    <location>
        <begin position="19"/>
        <end position="232"/>
    </location>
</feature>
<comment type="caution">
    <text evidence="4">The sequence shown here is derived from an EMBL/GenBank/DDBJ whole genome shotgun (WGS) entry which is preliminary data.</text>
</comment>
<evidence type="ECO:0000259" key="3">
    <source>
        <dbReference type="Pfam" id="PF18962"/>
    </source>
</evidence>
<dbReference type="InterPro" id="IPR026444">
    <property type="entry name" value="Secre_tail"/>
</dbReference>
<name>A0A5C6YSV8_9FLAO</name>
<keyword evidence="1 2" id="KW-0732">Signal</keyword>
<dbReference type="NCBIfam" id="TIGR04183">
    <property type="entry name" value="Por_Secre_tail"/>
    <property type="match status" value="1"/>
</dbReference>
<dbReference type="EMBL" id="VORU01000001">
    <property type="protein sequence ID" value="TXD70631.1"/>
    <property type="molecule type" value="Genomic_DNA"/>
</dbReference>
<feature type="domain" description="Secretion system C-terminal sorting" evidence="3">
    <location>
        <begin position="158"/>
        <end position="230"/>
    </location>
</feature>
<dbReference type="Gene3D" id="2.40.128.270">
    <property type="match status" value="1"/>
</dbReference>
<feature type="signal peptide" evidence="2">
    <location>
        <begin position="1"/>
        <end position="18"/>
    </location>
</feature>
<protein>
    <submittedName>
        <fullName evidence="4">T9SS type A sorting domain-containing protein</fullName>
    </submittedName>
</protein>
<dbReference type="Pfam" id="PF18962">
    <property type="entry name" value="Por_Secre_tail"/>
    <property type="match status" value="1"/>
</dbReference>
<proteinExistence type="predicted"/>